<dbReference type="RefSeq" id="WP_195838900.1">
    <property type="nucleotide sequence ID" value="NZ_VUNH01000014.1"/>
</dbReference>
<evidence type="ECO:0000313" key="1">
    <source>
        <dbReference type="EMBL" id="MST56591.1"/>
    </source>
</evidence>
<gene>
    <name evidence="1" type="ORF">FYJ74_11225</name>
</gene>
<sequence length="84" mass="9591">MKKASSQKIAANLFSGVVSPGNWRSLHYSILNFYKAKMLFHQEENQCNIVYSRLRRASFERVGDANRTKTYKILPASSGIFCKS</sequence>
<dbReference type="AlphaFoldDB" id="A0A6L5YE92"/>
<protein>
    <submittedName>
        <fullName evidence="1">Uncharacterized protein</fullName>
    </submittedName>
</protein>
<name>A0A6L5YE92_9BACT</name>
<dbReference type="Proteomes" id="UP000473699">
    <property type="component" value="Unassembled WGS sequence"/>
</dbReference>
<comment type="caution">
    <text evidence="1">The sequence shown here is derived from an EMBL/GenBank/DDBJ whole genome shotgun (WGS) entry which is preliminary data.</text>
</comment>
<accession>A0A6L5YE92</accession>
<evidence type="ECO:0000313" key="2">
    <source>
        <dbReference type="Proteomes" id="UP000473699"/>
    </source>
</evidence>
<keyword evidence="2" id="KW-1185">Reference proteome</keyword>
<reference evidence="1 2" key="1">
    <citation type="submission" date="2019-08" db="EMBL/GenBank/DDBJ databases">
        <title>In-depth cultivation of the pig gut microbiome towards novel bacterial diversity and tailored functional studies.</title>
        <authorList>
            <person name="Wylensek D."/>
            <person name="Hitch T.C.A."/>
            <person name="Clavel T."/>
        </authorList>
    </citation>
    <scope>NUCLEOTIDE SEQUENCE [LARGE SCALE GENOMIC DNA]</scope>
    <source>
        <strain evidence="1 2">SM-530-WT-4B</strain>
    </source>
</reference>
<organism evidence="1 2">
    <name type="scientific">Pyramidobacter porci</name>
    <dbReference type="NCBI Taxonomy" id="2605789"/>
    <lineage>
        <taxon>Bacteria</taxon>
        <taxon>Thermotogati</taxon>
        <taxon>Synergistota</taxon>
        <taxon>Synergistia</taxon>
        <taxon>Synergistales</taxon>
        <taxon>Dethiosulfovibrionaceae</taxon>
        <taxon>Pyramidobacter</taxon>
    </lineage>
</organism>
<dbReference type="EMBL" id="VUNH01000014">
    <property type="protein sequence ID" value="MST56591.1"/>
    <property type="molecule type" value="Genomic_DNA"/>
</dbReference>
<proteinExistence type="predicted"/>